<evidence type="ECO:0000256" key="4">
    <source>
        <dbReference type="RuleBase" id="RU362116"/>
    </source>
</evidence>
<reference evidence="9 10" key="1">
    <citation type="submission" date="2015-08" db="EMBL/GenBank/DDBJ databases">
        <title>Comparative genomics of the Campylobacter concisus group.</title>
        <authorList>
            <person name="Yee E."/>
            <person name="Chapman M.H."/>
            <person name="Huynh S."/>
            <person name="Bono J.L."/>
            <person name="On S.L."/>
            <person name="St Leger J."/>
            <person name="Foster G."/>
            <person name="Parker C.T."/>
            <person name="Miller W.G."/>
        </authorList>
    </citation>
    <scope>NUCLEOTIDE SEQUENCE [LARGE SCALE GENOMIC DNA]</scope>
    <source>
        <strain evidence="9 10">RM9337</strain>
    </source>
</reference>
<sequence length="535" mass="57749">MMRGLYNGVSGIKTQSFGMDVWANNISNINNVGFKASTPEYKSILYQTMYSAGNKPTTDQVGLGAVKQATALDMSNGSYQNTDNNFDVAIQGDGFFGVLDRYGKTYYTRAGNFDIDAAGNLVDTFGNFVLGTINELSAVTPSQSALNTFGGSGQSAQNAYTISKVDSLNLGSESAQSAIKLPSFLYLASEPTTLVNFRGNLDSTVKTQIEKSELSKDTYTQSVDEDVKTISISGALELSNSRTGYKKNDSVTVKIADASGKFSEFTTQLDKNGKWSLENQDIKYLDLDTISTEVSIFSSKEVANTQQFSTQAYGENGAINLITINLEKQVPQTSNQTLWNATATMTDKNGNVLNSSQGIMTFGPQGTLVSNTLTSVGGVKLNFLGSSDSSVYDGLISTANSDKNISITKNGYEEGVLKRYQMNDNGDILAIFDNTRMFPVAKLALYHFQNDQGLAKMGDNIYSATANSGEAFFYKDKAGDVIYGSRISSNMLEMSNVDLGSALTEIIVTQKAYDASSKSITTSDEMLQTAIQMKS</sequence>
<dbReference type="Proteomes" id="UP000650616">
    <property type="component" value="Unassembled WGS sequence"/>
</dbReference>
<dbReference type="Pfam" id="PF22692">
    <property type="entry name" value="LlgE_F_G_D1"/>
    <property type="match status" value="1"/>
</dbReference>
<keyword evidence="10" id="KW-1185">Reference proteome</keyword>
<dbReference type="PANTHER" id="PTHR30435">
    <property type="entry name" value="FLAGELLAR PROTEIN"/>
    <property type="match status" value="1"/>
</dbReference>
<comment type="similarity">
    <text evidence="2 4">Belongs to the flagella basal body rod proteins family.</text>
</comment>
<dbReference type="Proteomes" id="UP001318760">
    <property type="component" value="Unassembled WGS sequence"/>
</dbReference>
<keyword evidence="9" id="KW-0966">Cell projection</keyword>
<dbReference type="PANTHER" id="PTHR30435:SF19">
    <property type="entry name" value="FLAGELLAR BASAL-BODY ROD PROTEIN FLGG"/>
    <property type="match status" value="1"/>
</dbReference>
<feature type="domain" description="Flagellar basal body rod protein N-terminal" evidence="5">
    <location>
        <begin position="5"/>
        <end position="35"/>
    </location>
</feature>
<evidence type="ECO:0000259" key="7">
    <source>
        <dbReference type="Pfam" id="PF22692"/>
    </source>
</evidence>
<dbReference type="InterPro" id="IPR037925">
    <property type="entry name" value="FlgE/F/G-like"/>
</dbReference>
<feature type="domain" description="Flagellar hook protein FlgE/F/G-like D1" evidence="7">
    <location>
        <begin position="89"/>
        <end position="134"/>
    </location>
</feature>
<comment type="caution">
    <text evidence="9">The sequence shown here is derived from an EMBL/GenBank/DDBJ whole genome shotgun (WGS) entry which is preliminary data.</text>
</comment>
<evidence type="ECO:0000259" key="6">
    <source>
        <dbReference type="Pfam" id="PF06429"/>
    </source>
</evidence>
<evidence type="ECO:0000313" key="8">
    <source>
        <dbReference type="EMBL" id="MBE2986776.1"/>
    </source>
</evidence>
<evidence type="ECO:0000259" key="5">
    <source>
        <dbReference type="Pfam" id="PF00460"/>
    </source>
</evidence>
<dbReference type="InterPro" id="IPR010930">
    <property type="entry name" value="Flg_bb/hook_C_dom"/>
</dbReference>
<keyword evidence="9" id="KW-0282">Flagellum</keyword>
<dbReference type="InterPro" id="IPR020013">
    <property type="entry name" value="Flagellar_FlgE/F/G"/>
</dbReference>
<keyword evidence="9" id="KW-0969">Cilium</keyword>
<accession>A0AAW3ZSV2</accession>
<evidence type="ECO:0000313" key="11">
    <source>
        <dbReference type="Proteomes" id="UP001318760"/>
    </source>
</evidence>
<organism evidence="9 10">
    <name type="scientific">Campylobacter californiensis</name>
    <dbReference type="NCBI Taxonomy" id="1032243"/>
    <lineage>
        <taxon>Bacteria</taxon>
        <taxon>Pseudomonadati</taxon>
        <taxon>Campylobacterota</taxon>
        <taxon>Epsilonproteobacteria</taxon>
        <taxon>Campylobacterales</taxon>
        <taxon>Campylobacteraceae</taxon>
        <taxon>Campylobacter</taxon>
    </lineage>
</organism>
<dbReference type="EMBL" id="LIWG01000006">
    <property type="protein sequence ID" value="MBE3608180.1"/>
    <property type="molecule type" value="Genomic_DNA"/>
</dbReference>
<evidence type="ECO:0000256" key="1">
    <source>
        <dbReference type="ARBA" id="ARBA00004117"/>
    </source>
</evidence>
<dbReference type="Pfam" id="PF00460">
    <property type="entry name" value="Flg_bb_rod"/>
    <property type="match status" value="1"/>
</dbReference>
<evidence type="ECO:0000313" key="9">
    <source>
        <dbReference type="EMBL" id="MBE3608180.1"/>
    </source>
</evidence>
<name>A0AAW3ZSV2_9BACT</name>
<dbReference type="InterPro" id="IPR001444">
    <property type="entry name" value="Flag_bb_rod_N"/>
</dbReference>
<feature type="domain" description="Flagellar basal-body/hook protein C-terminal" evidence="6">
    <location>
        <begin position="489"/>
        <end position="533"/>
    </location>
</feature>
<dbReference type="RefSeq" id="WP_169938542.1">
    <property type="nucleotide sequence ID" value="NZ_CP012545.1"/>
</dbReference>
<reference evidence="8 11" key="2">
    <citation type="submission" date="2020-10" db="EMBL/GenBank/DDBJ databases">
        <title>Campylobacter californiensis sp. nov. isolated from cattle and feral swine in California.</title>
        <authorList>
            <person name="Miller W.G."/>
        </authorList>
    </citation>
    <scope>NUCLEOTIDE SEQUENCE [LARGE SCALE GENOMIC DNA]</scope>
    <source>
        <strain evidence="8 11">RM12919</strain>
    </source>
</reference>
<dbReference type="GO" id="GO:0009425">
    <property type="term" value="C:bacterial-type flagellum basal body"/>
    <property type="evidence" value="ECO:0007669"/>
    <property type="project" value="UniProtKB-SubCell"/>
</dbReference>
<dbReference type="NCBIfam" id="TIGR03506">
    <property type="entry name" value="FlgEFG_subfam"/>
    <property type="match status" value="1"/>
</dbReference>
<keyword evidence="3 4" id="KW-0975">Bacterial flagellum</keyword>
<protein>
    <submittedName>
        <fullName evidence="9">Flagellar hook protein FlgE</fullName>
    </submittedName>
</protein>
<comment type="subcellular location">
    <subcellularLocation>
        <location evidence="1 4">Bacterial flagellum basal body</location>
    </subcellularLocation>
</comment>
<dbReference type="GO" id="GO:0071978">
    <property type="term" value="P:bacterial-type flagellum-dependent swarming motility"/>
    <property type="evidence" value="ECO:0007669"/>
    <property type="project" value="TreeGrafter"/>
</dbReference>
<dbReference type="EMBL" id="JADBHS010000011">
    <property type="protein sequence ID" value="MBE2986776.1"/>
    <property type="molecule type" value="Genomic_DNA"/>
</dbReference>
<proteinExistence type="inferred from homology"/>
<evidence type="ECO:0000256" key="3">
    <source>
        <dbReference type="ARBA" id="ARBA00023143"/>
    </source>
</evidence>
<dbReference type="InterPro" id="IPR053967">
    <property type="entry name" value="LlgE_F_G-like_D1"/>
</dbReference>
<dbReference type="AlphaFoldDB" id="A0AAW3ZSV2"/>
<evidence type="ECO:0000256" key="2">
    <source>
        <dbReference type="ARBA" id="ARBA00009677"/>
    </source>
</evidence>
<dbReference type="Pfam" id="PF06429">
    <property type="entry name" value="Flg_bbr_C"/>
    <property type="match status" value="1"/>
</dbReference>
<gene>
    <name evidence="8" type="ORF">CCAL12919_06510</name>
    <name evidence="9" type="ORF">CCAL9337_05495</name>
</gene>
<evidence type="ECO:0000313" key="10">
    <source>
        <dbReference type="Proteomes" id="UP000650616"/>
    </source>
</evidence>
<dbReference type="SUPFAM" id="SSF117143">
    <property type="entry name" value="Flagellar hook protein flgE"/>
    <property type="match status" value="1"/>
</dbReference>